<evidence type="ECO:0000256" key="5">
    <source>
        <dbReference type="ARBA" id="ARBA00022729"/>
    </source>
</evidence>
<dbReference type="Pfam" id="PF20520">
    <property type="entry name" value="Ac45-VOA1_TM"/>
    <property type="match status" value="1"/>
</dbReference>
<reference evidence="13" key="1">
    <citation type="submission" date="2022-10" db="EMBL/GenBank/DDBJ databases">
        <title>Determination and structural analysis of whole genome sequence of Sarocladium strictum F4-1.</title>
        <authorList>
            <person name="Hu L."/>
            <person name="Jiang Y."/>
        </authorList>
    </citation>
    <scope>NUCLEOTIDE SEQUENCE</scope>
    <source>
        <strain evidence="13">F4-1</strain>
    </source>
</reference>
<organism evidence="13 14">
    <name type="scientific">Sarocladium strictum</name>
    <name type="common">Black bundle disease fungus</name>
    <name type="synonym">Acremonium strictum</name>
    <dbReference type="NCBI Taxonomy" id="5046"/>
    <lineage>
        <taxon>Eukaryota</taxon>
        <taxon>Fungi</taxon>
        <taxon>Dikarya</taxon>
        <taxon>Ascomycota</taxon>
        <taxon>Pezizomycotina</taxon>
        <taxon>Sordariomycetes</taxon>
        <taxon>Hypocreomycetidae</taxon>
        <taxon>Hypocreales</taxon>
        <taxon>Sarocladiaceae</taxon>
        <taxon>Sarocladium</taxon>
    </lineage>
</organism>
<evidence type="ECO:0000256" key="4">
    <source>
        <dbReference type="ARBA" id="ARBA00022692"/>
    </source>
</evidence>
<evidence type="ECO:0000313" key="13">
    <source>
        <dbReference type="EMBL" id="KAK0392193.1"/>
    </source>
</evidence>
<comment type="similarity">
    <text evidence="2">Belongs to the BIG1 family.</text>
</comment>
<evidence type="ECO:0000256" key="3">
    <source>
        <dbReference type="ARBA" id="ARBA00022089"/>
    </source>
</evidence>
<dbReference type="GO" id="GO:0009272">
    <property type="term" value="P:fungal-type cell wall biogenesis"/>
    <property type="evidence" value="ECO:0007669"/>
    <property type="project" value="TreeGrafter"/>
</dbReference>
<feature type="domain" description="V-type proton ATPase subunit S1/VOA1 transmembrane" evidence="12">
    <location>
        <begin position="229"/>
        <end position="268"/>
    </location>
</feature>
<evidence type="ECO:0000256" key="2">
    <source>
        <dbReference type="ARBA" id="ARBA00008203"/>
    </source>
</evidence>
<evidence type="ECO:0000313" key="14">
    <source>
        <dbReference type="Proteomes" id="UP001175261"/>
    </source>
</evidence>
<evidence type="ECO:0000256" key="8">
    <source>
        <dbReference type="ARBA" id="ARBA00023136"/>
    </source>
</evidence>
<keyword evidence="6" id="KW-0256">Endoplasmic reticulum</keyword>
<evidence type="ECO:0000256" key="11">
    <source>
        <dbReference type="SAM" id="SignalP"/>
    </source>
</evidence>
<dbReference type="PANTHER" id="PTHR28285">
    <property type="entry name" value="PROTEIN BIG1"/>
    <property type="match status" value="1"/>
</dbReference>
<keyword evidence="7 10" id="KW-1133">Transmembrane helix</keyword>
<dbReference type="GO" id="GO:0005789">
    <property type="term" value="C:endoplasmic reticulum membrane"/>
    <property type="evidence" value="ECO:0007669"/>
    <property type="project" value="UniProtKB-SubCell"/>
</dbReference>
<evidence type="ECO:0000256" key="6">
    <source>
        <dbReference type="ARBA" id="ARBA00022824"/>
    </source>
</evidence>
<evidence type="ECO:0000256" key="10">
    <source>
        <dbReference type="SAM" id="Phobius"/>
    </source>
</evidence>
<keyword evidence="9" id="KW-0961">Cell wall biogenesis/degradation</keyword>
<keyword evidence="4 10" id="KW-0812">Transmembrane</keyword>
<dbReference type="PANTHER" id="PTHR28285:SF1">
    <property type="entry name" value="PROTEIN BIG1"/>
    <property type="match status" value="1"/>
</dbReference>
<dbReference type="InterPro" id="IPR046756">
    <property type="entry name" value="VAS1/VOA1_TM"/>
</dbReference>
<keyword evidence="14" id="KW-1185">Reference proteome</keyword>
<dbReference type="Proteomes" id="UP001175261">
    <property type="component" value="Unassembled WGS sequence"/>
</dbReference>
<dbReference type="GO" id="GO:0006078">
    <property type="term" value="P:(1-&gt;6)-beta-D-glucan biosynthetic process"/>
    <property type="evidence" value="ECO:0007669"/>
    <property type="project" value="TreeGrafter"/>
</dbReference>
<gene>
    <name evidence="13" type="ORF">NLU13_1691</name>
</gene>
<dbReference type="InterPro" id="IPR037654">
    <property type="entry name" value="Big1"/>
</dbReference>
<feature type="transmembrane region" description="Helical" evidence="10">
    <location>
        <begin position="230"/>
        <end position="253"/>
    </location>
</feature>
<name>A0AA39LCG5_SARSR</name>
<dbReference type="EMBL" id="JAPDFR010000001">
    <property type="protein sequence ID" value="KAK0392193.1"/>
    <property type="molecule type" value="Genomic_DNA"/>
</dbReference>
<evidence type="ECO:0000259" key="12">
    <source>
        <dbReference type="Pfam" id="PF20520"/>
    </source>
</evidence>
<protein>
    <recommendedName>
        <fullName evidence="3">Protein BIG1</fullName>
    </recommendedName>
</protein>
<feature type="signal peptide" evidence="11">
    <location>
        <begin position="1"/>
        <end position="18"/>
    </location>
</feature>
<evidence type="ECO:0000256" key="7">
    <source>
        <dbReference type="ARBA" id="ARBA00022989"/>
    </source>
</evidence>
<comment type="subcellular location">
    <subcellularLocation>
        <location evidence="1">Endoplasmic reticulum membrane</location>
        <topology evidence="1">Single-pass type I membrane protein</topology>
    </subcellularLocation>
</comment>
<proteinExistence type="inferred from homology"/>
<keyword evidence="5 11" id="KW-0732">Signal</keyword>
<comment type="caution">
    <text evidence="13">The sequence shown here is derived from an EMBL/GenBank/DDBJ whole genome shotgun (WGS) entry which is preliminary data.</text>
</comment>
<dbReference type="GO" id="GO:0071555">
    <property type="term" value="P:cell wall organization"/>
    <property type="evidence" value="ECO:0007669"/>
    <property type="project" value="UniProtKB-KW"/>
</dbReference>
<evidence type="ECO:0000256" key="9">
    <source>
        <dbReference type="ARBA" id="ARBA00023316"/>
    </source>
</evidence>
<sequence length="279" mass="30064">MRSSVLAGALAFAGFSAAFSDSSPWIVASTAPFKAASNNNKIQTSSAALKTTKDFLSTCPTDSYVIVVQPGLHYADLAVEGGSPMKSLIETVDRFDAKGKFIVPEVVGEAVDGTSIKDLIHEACGQERKEVQVHHIELRALVGSGDIRTRTLTSNDDEAASTVLSKLKDGSSTLIFFGTPANAAERTVYEPEFEEAVMMDLKRSVQAKPSRRADNGTDWNKLPLFEKYQFFTPGIFMGLLAVIFMGSILTVGIKALSSLQVSYGAFEKDMGPAAHKKQQ</sequence>
<keyword evidence="8 10" id="KW-0472">Membrane</keyword>
<feature type="chain" id="PRO_5041468795" description="Protein BIG1" evidence="11">
    <location>
        <begin position="19"/>
        <end position="279"/>
    </location>
</feature>
<dbReference type="AlphaFoldDB" id="A0AA39LCG5"/>
<evidence type="ECO:0000256" key="1">
    <source>
        <dbReference type="ARBA" id="ARBA00004115"/>
    </source>
</evidence>
<accession>A0AA39LCG5</accession>